<dbReference type="InterPro" id="IPR036259">
    <property type="entry name" value="MFS_trans_sf"/>
</dbReference>
<dbReference type="GO" id="GO:0016020">
    <property type="term" value="C:membrane"/>
    <property type="evidence" value="ECO:0007669"/>
    <property type="project" value="UniProtKB-SubCell"/>
</dbReference>
<feature type="transmembrane region" description="Helical" evidence="3">
    <location>
        <begin position="149"/>
        <end position="169"/>
    </location>
</feature>
<feature type="transmembrane region" description="Helical" evidence="3">
    <location>
        <begin position="208"/>
        <end position="227"/>
    </location>
</feature>
<dbReference type="InterPro" id="IPR011701">
    <property type="entry name" value="MFS"/>
</dbReference>
<dbReference type="PANTHER" id="PTHR11360:SF284">
    <property type="entry name" value="EG:103B4.3 PROTEIN-RELATED"/>
    <property type="match status" value="1"/>
</dbReference>
<keyword evidence="6" id="KW-1185">Reference proteome</keyword>
<gene>
    <name evidence="5" type="ORF">PAC_09869</name>
</gene>
<feature type="transmembrane region" description="Helical" evidence="3">
    <location>
        <begin position="176"/>
        <end position="196"/>
    </location>
</feature>
<dbReference type="PROSITE" id="PS50850">
    <property type="entry name" value="MFS"/>
    <property type="match status" value="1"/>
</dbReference>
<keyword evidence="3" id="KW-0812">Transmembrane</keyword>
<dbReference type="InterPro" id="IPR050327">
    <property type="entry name" value="Proton-linked_MCT"/>
</dbReference>
<feature type="domain" description="Major facilitator superfamily (MFS) profile" evidence="4">
    <location>
        <begin position="46"/>
        <end position="456"/>
    </location>
</feature>
<feature type="transmembrane region" description="Helical" evidence="3">
    <location>
        <begin position="91"/>
        <end position="111"/>
    </location>
</feature>
<dbReference type="Gene3D" id="1.20.1250.20">
    <property type="entry name" value="MFS general substrate transporter like domains"/>
    <property type="match status" value="2"/>
</dbReference>
<feature type="transmembrane region" description="Helical" evidence="3">
    <location>
        <begin position="325"/>
        <end position="345"/>
    </location>
</feature>
<evidence type="ECO:0000259" key="4">
    <source>
        <dbReference type="PROSITE" id="PS50850"/>
    </source>
</evidence>
<organism evidence="5 6">
    <name type="scientific">Phialocephala subalpina</name>
    <dbReference type="NCBI Taxonomy" id="576137"/>
    <lineage>
        <taxon>Eukaryota</taxon>
        <taxon>Fungi</taxon>
        <taxon>Dikarya</taxon>
        <taxon>Ascomycota</taxon>
        <taxon>Pezizomycotina</taxon>
        <taxon>Leotiomycetes</taxon>
        <taxon>Helotiales</taxon>
        <taxon>Mollisiaceae</taxon>
        <taxon>Phialocephala</taxon>
        <taxon>Phialocephala fortinii species complex</taxon>
    </lineage>
</organism>
<comment type="subcellular location">
    <subcellularLocation>
        <location evidence="1">Membrane</location>
        <topology evidence="1">Multi-pass membrane protein</topology>
    </subcellularLocation>
</comment>
<sequence length="465" mass="49900">MAAVVDAEAVRGLELDNMSTIERHVSLFEADQPEDTNAAAHRRRQQILIVASSTMLTFTGCGLNFAFGVYQELYETLDGPFKGASAAEIDLIGTLAASLMTMGAPFASAWTKQYSPRTVTIVGGALFLVANLAASFGTQLWHFVLTQGLLLGCATCLTYIPAVTVAPGWFNARRGLAMGIILSGTGLGGVAWAPLLRYMNEQVGFRNTLRITGVLAAIVNSISALALKWEPGAIIRNRQEAQGRTGMRLPRANWNIVRTRPFAAHAMGATLQAAAYITPTYFFSTYARTLGYSSAAGANFIALGNACNFIGKIFLGFLADRYGRLNALVLCTLLSGLVTLGLWLPSSSPLSESTRRGLFLSFTCLYGFTASAYVSLFPAALSDQFGIQNFASINGLLYMIRGIGTLVGTPVAGALIHSRKMDILGTVVSFEKAIVLVGVLLMSATVFVVWARVENALQNGWKWRS</sequence>
<evidence type="ECO:0000256" key="2">
    <source>
        <dbReference type="ARBA" id="ARBA00006727"/>
    </source>
</evidence>
<feature type="transmembrane region" description="Helical" evidence="3">
    <location>
        <begin position="118"/>
        <end position="137"/>
    </location>
</feature>
<dbReference type="PANTHER" id="PTHR11360">
    <property type="entry name" value="MONOCARBOXYLATE TRANSPORTER"/>
    <property type="match status" value="1"/>
</dbReference>
<accession>A0A1L7X4M2</accession>
<reference evidence="5 6" key="1">
    <citation type="submission" date="2016-03" db="EMBL/GenBank/DDBJ databases">
        <authorList>
            <person name="Ploux O."/>
        </authorList>
    </citation>
    <scope>NUCLEOTIDE SEQUENCE [LARGE SCALE GENOMIC DNA]</scope>
    <source>
        <strain evidence="5 6">UAMH 11012</strain>
    </source>
</reference>
<feature type="transmembrane region" description="Helical" evidence="3">
    <location>
        <begin position="396"/>
        <end position="417"/>
    </location>
</feature>
<keyword evidence="3" id="KW-1133">Transmembrane helix</keyword>
<dbReference type="InterPro" id="IPR020846">
    <property type="entry name" value="MFS_dom"/>
</dbReference>
<proteinExistence type="inferred from homology"/>
<feature type="transmembrane region" description="Helical" evidence="3">
    <location>
        <begin position="298"/>
        <end position="319"/>
    </location>
</feature>
<feature type="transmembrane region" description="Helical" evidence="3">
    <location>
        <begin position="47"/>
        <end position="71"/>
    </location>
</feature>
<evidence type="ECO:0000313" key="5">
    <source>
        <dbReference type="EMBL" id="CZR59974.1"/>
    </source>
</evidence>
<feature type="transmembrane region" description="Helical" evidence="3">
    <location>
        <begin position="433"/>
        <end position="453"/>
    </location>
</feature>
<dbReference type="Pfam" id="PF07690">
    <property type="entry name" value="MFS_1"/>
    <property type="match status" value="1"/>
</dbReference>
<protein>
    <submittedName>
        <fullName evidence="5">Related to MFS monocarboxylate transporter</fullName>
    </submittedName>
</protein>
<name>A0A1L7X4M2_9HELO</name>
<dbReference type="SUPFAM" id="SSF103473">
    <property type="entry name" value="MFS general substrate transporter"/>
    <property type="match status" value="1"/>
</dbReference>
<dbReference type="EMBL" id="FJOG01000015">
    <property type="protein sequence ID" value="CZR59974.1"/>
    <property type="molecule type" value="Genomic_DNA"/>
</dbReference>
<keyword evidence="3" id="KW-0472">Membrane</keyword>
<feature type="transmembrane region" description="Helical" evidence="3">
    <location>
        <begin position="357"/>
        <end position="376"/>
    </location>
</feature>
<dbReference type="AlphaFoldDB" id="A0A1L7X4M2"/>
<evidence type="ECO:0000313" key="6">
    <source>
        <dbReference type="Proteomes" id="UP000184330"/>
    </source>
</evidence>
<evidence type="ECO:0000256" key="3">
    <source>
        <dbReference type="SAM" id="Phobius"/>
    </source>
</evidence>
<dbReference type="GO" id="GO:0022857">
    <property type="term" value="F:transmembrane transporter activity"/>
    <property type="evidence" value="ECO:0007669"/>
    <property type="project" value="InterPro"/>
</dbReference>
<evidence type="ECO:0000256" key="1">
    <source>
        <dbReference type="ARBA" id="ARBA00004141"/>
    </source>
</evidence>
<dbReference type="OrthoDB" id="6499973at2759"/>
<comment type="similarity">
    <text evidence="2">Belongs to the major facilitator superfamily. Monocarboxylate porter (TC 2.A.1.13) family.</text>
</comment>
<dbReference type="Proteomes" id="UP000184330">
    <property type="component" value="Unassembled WGS sequence"/>
</dbReference>